<feature type="transmembrane region" description="Helical" evidence="5">
    <location>
        <begin position="431"/>
        <end position="455"/>
    </location>
</feature>
<feature type="transmembrane region" description="Helical" evidence="5">
    <location>
        <begin position="365"/>
        <end position="383"/>
    </location>
</feature>
<dbReference type="Gene3D" id="1.20.1250.20">
    <property type="entry name" value="MFS general substrate transporter like domains"/>
    <property type="match status" value="1"/>
</dbReference>
<dbReference type="Proteomes" id="UP000054144">
    <property type="component" value="Unassembled WGS sequence"/>
</dbReference>
<dbReference type="OrthoDB" id="2533084at2759"/>
<dbReference type="InterPro" id="IPR011701">
    <property type="entry name" value="MFS"/>
</dbReference>
<feature type="transmembrane region" description="Helical" evidence="5">
    <location>
        <begin position="131"/>
        <end position="148"/>
    </location>
</feature>
<accession>A0A0D7A112</accession>
<evidence type="ECO:0000259" key="6">
    <source>
        <dbReference type="PROSITE" id="PS50850"/>
    </source>
</evidence>
<dbReference type="InterPro" id="IPR036259">
    <property type="entry name" value="MFS_trans_sf"/>
</dbReference>
<dbReference type="SUPFAM" id="SSF103473">
    <property type="entry name" value="MFS general substrate transporter"/>
    <property type="match status" value="1"/>
</dbReference>
<name>A0A0D7A112_9AGAR</name>
<protein>
    <submittedName>
        <fullName evidence="7">MFS general substrate transporter</fullName>
    </submittedName>
</protein>
<feature type="domain" description="Major facilitator superfamily (MFS) profile" evidence="6">
    <location>
        <begin position="88"/>
        <end position="518"/>
    </location>
</feature>
<gene>
    <name evidence="7" type="ORF">FISHEDRAFT_54187</name>
</gene>
<evidence type="ECO:0000256" key="3">
    <source>
        <dbReference type="ARBA" id="ARBA00022989"/>
    </source>
</evidence>
<reference evidence="7 8" key="1">
    <citation type="journal article" date="2015" name="Fungal Genet. Biol.">
        <title>Evolution of novel wood decay mechanisms in Agaricales revealed by the genome sequences of Fistulina hepatica and Cylindrobasidium torrendii.</title>
        <authorList>
            <person name="Floudas D."/>
            <person name="Held B.W."/>
            <person name="Riley R."/>
            <person name="Nagy L.G."/>
            <person name="Koehler G."/>
            <person name="Ransdell A.S."/>
            <person name="Younus H."/>
            <person name="Chow J."/>
            <person name="Chiniquy J."/>
            <person name="Lipzen A."/>
            <person name="Tritt A."/>
            <person name="Sun H."/>
            <person name="Haridas S."/>
            <person name="LaButti K."/>
            <person name="Ohm R.A."/>
            <person name="Kues U."/>
            <person name="Blanchette R.A."/>
            <person name="Grigoriev I.V."/>
            <person name="Minto R.E."/>
            <person name="Hibbett D.S."/>
        </authorList>
    </citation>
    <scope>NUCLEOTIDE SEQUENCE [LARGE SCALE GENOMIC DNA]</scope>
    <source>
        <strain evidence="7 8">ATCC 64428</strain>
    </source>
</reference>
<feature type="transmembrane region" description="Helical" evidence="5">
    <location>
        <begin position="467"/>
        <end position="485"/>
    </location>
</feature>
<feature type="transmembrane region" description="Helical" evidence="5">
    <location>
        <begin position="214"/>
        <end position="236"/>
    </location>
</feature>
<dbReference type="GO" id="GO:0022857">
    <property type="term" value="F:transmembrane transporter activity"/>
    <property type="evidence" value="ECO:0007669"/>
    <property type="project" value="InterPro"/>
</dbReference>
<dbReference type="InterPro" id="IPR020846">
    <property type="entry name" value="MFS_dom"/>
</dbReference>
<proteinExistence type="predicted"/>
<organism evidence="7 8">
    <name type="scientific">Fistulina hepatica ATCC 64428</name>
    <dbReference type="NCBI Taxonomy" id="1128425"/>
    <lineage>
        <taxon>Eukaryota</taxon>
        <taxon>Fungi</taxon>
        <taxon>Dikarya</taxon>
        <taxon>Basidiomycota</taxon>
        <taxon>Agaricomycotina</taxon>
        <taxon>Agaricomycetes</taxon>
        <taxon>Agaricomycetidae</taxon>
        <taxon>Agaricales</taxon>
        <taxon>Fistulinaceae</taxon>
        <taxon>Fistulina</taxon>
    </lineage>
</organism>
<dbReference type="PROSITE" id="PS50850">
    <property type="entry name" value="MFS"/>
    <property type="match status" value="1"/>
</dbReference>
<evidence type="ECO:0000256" key="4">
    <source>
        <dbReference type="ARBA" id="ARBA00023136"/>
    </source>
</evidence>
<dbReference type="PANTHER" id="PTHR23502">
    <property type="entry name" value="MAJOR FACILITATOR SUPERFAMILY"/>
    <property type="match status" value="1"/>
</dbReference>
<evidence type="ECO:0000256" key="2">
    <source>
        <dbReference type="ARBA" id="ARBA00022692"/>
    </source>
</evidence>
<keyword evidence="8" id="KW-1185">Reference proteome</keyword>
<feature type="transmembrane region" description="Helical" evidence="5">
    <location>
        <begin position="404"/>
        <end position="425"/>
    </location>
</feature>
<evidence type="ECO:0000313" key="8">
    <source>
        <dbReference type="Proteomes" id="UP000054144"/>
    </source>
</evidence>
<keyword evidence="2 5" id="KW-0812">Transmembrane</keyword>
<feature type="transmembrane region" description="Helical" evidence="5">
    <location>
        <begin position="321"/>
        <end position="345"/>
    </location>
</feature>
<comment type="subcellular location">
    <subcellularLocation>
        <location evidence="1">Membrane</location>
        <topology evidence="1">Multi-pass membrane protein</topology>
    </subcellularLocation>
</comment>
<keyword evidence="4 5" id="KW-0472">Membrane</keyword>
<evidence type="ECO:0000313" key="7">
    <source>
        <dbReference type="EMBL" id="KIY43094.1"/>
    </source>
</evidence>
<keyword evidence="3 5" id="KW-1133">Transmembrane helix</keyword>
<sequence>MSDPEKKTNELTNQVPHKAQDAPVFLLSFHEENAGRLVVDPEEFRIEYGDEVASKLKLSDDGKLVLWPQPTDSPRDPQNWSSRRKAIHLLVVTVAAVGPDFDSGIGIASLYALADEFDTTTTVINDLTSNWSIFLLGFGGIFAIMGMRRYGRLPILFWTQLLALGFLIGCTFAPNLKVFTAMRCLNGFFSTTPQVTGLYIVNDMYPFHLQARMLNIWTMGFLVSPYLSPFALGFLVAHESWRWAYGIGCIYSAIVLVLIMLFIEETAFDRTLSPVPEPKSTGLRYRIEALVGVIGAQMAKYRMPLREALVAPFDVTWRPHLAMILLYEGVLFGFSIGMNVTNVVFLKDPEPVGYGLSAMAAAGMYGTPIVSVILGEIMGRYSNDWIMRVSIRRNRGVFEAESRLWACYIAIMLYVVGLVTLGAGLQKHLSIASIIFGWGIAELGVMVNTVAVYAYANDAFPKHQGEISALITLWRTLAGFSVGYFQVDWAARNGALQVFGCEAAIAAGLFVLVVPALQLKGRALRVR</sequence>
<dbReference type="Pfam" id="PF07690">
    <property type="entry name" value="MFS_1"/>
    <property type="match status" value="1"/>
</dbReference>
<evidence type="ECO:0000256" key="5">
    <source>
        <dbReference type="SAM" id="Phobius"/>
    </source>
</evidence>
<dbReference type="EMBL" id="KN882118">
    <property type="protein sequence ID" value="KIY43094.1"/>
    <property type="molecule type" value="Genomic_DNA"/>
</dbReference>
<dbReference type="PANTHER" id="PTHR23502:SF22">
    <property type="entry name" value="MAJOR FACILITATOR SUPERFAMILY (MFS) PROFILE DOMAIN-CONTAINING PROTEIN"/>
    <property type="match status" value="1"/>
</dbReference>
<dbReference type="AlphaFoldDB" id="A0A0D7A112"/>
<feature type="transmembrane region" description="Helical" evidence="5">
    <location>
        <begin position="87"/>
        <end position="111"/>
    </location>
</feature>
<feature type="transmembrane region" description="Helical" evidence="5">
    <location>
        <begin position="497"/>
        <end position="517"/>
    </location>
</feature>
<evidence type="ECO:0000256" key="1">
    <source>
        <dbReference type="ARBA" id="ARBA00004141"/>
    </source>
</evidence>
<feature type="transmembrane region" description="Helical" evidence="5">
    <location>
        <begin position="243"/>
        <end position="263"/>
    </location>
</feature>
<feature type="transmembrane region" description="Helical" evidence="5">
    <location>
        <begin position="155"/>
        <end position="176"/>
    </location>
</feature>
<dbReference type="GO" id="GO:0005886">
    <property type="term" value="C:plasma membrane"/>
    <property type="evidence" value="ECO:0007669"/>
    <property type="project" value="TreeGrafter"/>
</dbReference>